<keyword evidence="2 3" id="KW-0040">ANK repeat</keyword>
<dbReference type="VEuPathDB" id="FungiDB:SDRG_02671"/>
<organism evidence="4 5">
    <name type="scientific">Saprolegnia diclina (strain VS20)</name>
    <dbReference type="NCBI Taxonomy" id="1156394"/>
    <lineage>
        <taxon>Eukaryota</taxon>
        <taxon>Sar</taxon>
        <taxon>Stramenopiles</taxon>
        <taxon>Oomycota</taxon>
        <taxon>Saprolegniomycetes</taxon>
        <taxon>Saprolegniales</taxon>
        <taxon>Saprolegniaceae</taxon>
        <taxon>Saprolegnia</taxon>
    </lineage>
</organism>
<dbReference type="PANTHER" id="PTHR24198:SF165">
    <property type="entry name" value="ANKYRIN REPEAT-CONTAINING PROTEIN-RELATED"/>
    <property type="match status" value="1"/>
</dbReference>
<keyword evidence="5" id="KW-1185">Reference proteome</keyword>
<dbReference type="Proteomes" id="UP000030762">
    <property type="component" value="Unassembled WGS sequence"/>
</dbReference>
<dbReference type="GeneID" id="19943398"/>
<gene>
    <name evidence="4" type="ORF">SDRG_02671</name>
</gene>
<dbReference type="eggNOG" id="KOG4412">
    <property type="taxonomic scope" value="Eukaryota"/>
</dbReference>
<dbReference type="InterPro" id="IPR036770">
    <property type="entry name" value="Ankyrin_rpt-contain_sf"/>
</dbReference>
<evidence type="ECO:0000256" key="3">
    <source>
        <dbReference type="PROSITE-ProRule" id="PRU00023"/>
    </source>
</evidence>
<feature type="repeat" description="ANK" evidence="3">
    <location>
        <begin position="67"/>
        <end position="101"/>
    </location>
</feature>
<evidence type="ECO:0000313" key="4">
    <source>
        <dbReference type="EMBL" id="EQC40012.1"/>
    </source>
</evidence>
<dbReference type="PANTHER" id="PTHR24198">
    <property type="entry name" value="ANKYRIN REPEAT AND PROTEIN KINASE DOMAIN-CONTAINING PROTEIN"/>
    <property type="match status" value="1"/>
</dbReference>
<evidence type="ECO:0000256" key="2">
    <source>
        <dbReference type="ARBA" id="ARBA00023043"/>
    </source>
</evidence>
<dbReference type="Gene3D" id="1.25.40.20">
    <property type="entry name" value="Ankyrin repeat-containing domain"/>
    <property type="match status" value="3"/>
</dbReference>
<reference evidence="4 5" key="1">
    <citation type="submission" date="2012-04" db="EMBL/GenBank/DDBJ databases">
        <title>The Genome Sequence of Saprolegnia declina VS20.</title>
        <authorList>
            <consortium name="The Broad Institute Genome Sequencing Platform"/>
            <person name="Russ C."/>
            <person name="Nusbaum C."/>
            <person name="Tyler B."/>
            <person name="van West P."/>
            <person name="Dieguez-Uribeondo J."/>
            <person name="de Bruijn I."/>
            <person name="Tripathy S."/>
            <person name="Jiang R."/>
            <person name="Young S.K."/>
            <person name="Zeng Q."/>
            <person name="Gargeya S."/>
            <person name="Fitzgerald M."/>
            <person name="Haas B."/>
            <person name="Abouelleil A."/>
            <person name="Alvarado L."/>
            <person name="Arachchi H.M."/>
            <person name="Berlin A."/>
            <person name="Chapman S.B."/>
            <person name="Goldberg J."/>
            <person name="Griggs A."/>
            <person name="Gujja S."/>
            <person name="Hansen M."/>
            <person name="Howarth C."/>
            <person name="Imamovic A."/>
            <person name="Larimer J."/>
            <person name="McCowen C."/>
            <person name="Montmayeur A."/>
            <person name="Murphy C."/>
            <person name="Neiman D."/>
            <person name="Pearson M."/>
            <person name="Priest M."/>
            <person name="Roberts A."/>
            <person name="Saif S."/>
            <person name="Shea T."/>
            <person name="Sisk P."/>
            <person name="Sykes S."/>
            <person name="Wortman J."/>
            <person name="Nusbaum C."/>
            <person name="Birren B."/>
        </authorList>
    </citation>
    <scope>NUCLEOTIDE SEQUENCE [LARGE SCALE GENOMIC DNA]</scope>
    <source>
        <strain evidence="4 5">VS20</strain>
    </source>
</reference>
<dbReference type="SMART" id="SM00248">
    <property type="entry name" value="ANK"/>
    <property type="match status" value="6"/>
</dbReference>
<dbReference type="OrthoDB" id="194358at2759"/>
<dbReference type="AlphaFoldDB" id="T0SBB2"/>
<evidence type="ECO:0000313" key="5">
    <source>
        <dbReference type="Proteomes" id="UP000030762"/>
    </source>
</evidence>
<dbReference type="PROSITE" id="PS50297">
    <property type="entry name" value="ANK_REP_REGION"/>
    <property type="match status" value="2"/>
</dbReference>
<dbReference type="Pfam" id="PF12796">
    <property type="entry name" value="Ank_2"/>
    <property type="match status" value="1"/>
</dbReference>
<dbReference type="PROSITE" id="PS50088">
    <property type="entry name" value="ANK_REPEAT"/>
    <property type="match status" value="2"/>
</dbReference>
<feature type="repeat" description="ANK" evidence="3">
    <location>
        <begin position="34"/>
        <end position="66"/>
    </location>
</feature>
<sequence length="420" mass="45316">MSNDDVWGLVQGQYDAAALGKILVGKSIALMEMDGWTPLHYACDNRSVSSLQPLLAAGASVHAVDETGHTPLHLLCKNNEINAMALGELIRAGASVNATSTDDKKSTPLHFLCMNENVSAALLQVMLSAPGGNFVNAMDGDGNSALHYLASNQALQDDMLLLALRATPPASGMMTQNHFKATALHYLCQNAKVSPAMLHAMLHQPGVNPNTQDNIGNSPLHVLCENSRVTVALLREFMAADVPATNTTLVNTSGKRPFDALAAEDCIAYGQAFAPQHEVFQSASSTPGGEDTAELTGPLLAKVMAWNATLPPFDDAFYVAVSCEPAFEATYEQVQELSVALHSAATTLTAWEAKMAEWRQCVVLAFVALVHPSMWATYAESFHRPLPLDVVKLRPAVEVIWQRSPTDRRERFGAVRDLLR</sequence>
<accession>T0SBB2</accession>
<proteinExistence type="predicted"/>
<dbReference type="InterPro" id="IPR002110">
    <property type="entry name" value="Ankyrin_rpt"/>
</dbReference>
<dbReference type="RefSeq" id="XP_008606486.1">
    <property type="nucleotide sequence ID" value="XM_008608264.1"/>
</dbReference>
<dbReference type="OMA" id="HKANFNI"/>
<protein>
    <submittedName>
        <fullName evidence="4">Uncharacterized protein</fullName>
    </submittedName>
</protein>
<keyword evidence="1" id="KW-0677">Repeat</keyword>
<name>T0SBB2_SAPDV</name>
<dbReference type="SUPFAM" id="SSF48403">
    <property type="entry name" value="Ankyrin repeat"/>
    <property type="match status" value="1"/>
</dbReference>
<dbReference type="InParanoid" id="T0SBB2"/>
<evidence type="ECO:0000256" key="1">
    <source>
        <dbReference type="ARBA" id="ARBA00022737"/>
    </source>
</evidence>
<dbReference type="STRING" id="1156394.T0SBB2"/>
<dbReference type="EMBL" id="JH767137">
    <property type="protein sequence ID" value="EQC40012.1"/>
    <property type="molecule type" value="Genomic_DNA"/>
</dbReference>